<dbReference type="Gene3D" id="3.90.226.10">
    <property type="entry name" value="2-enoyl-CoA Hydratase, Chain A, domain 1"/>
    <property type="match status" value="1"/>
</dbReference>
<dbReference type="SUPFAM" id="SSF52096">
    <property type="entry name" value="ClpP/crotonase"/>
    <property type="match status" value="1"/>
</dbReference>
<organism evidence="1 2">
    <name type="scientific">Actinomycetospora succinea</name>
    <dbReference type="NCBI Taxonomy" id="663603"/>
    <lineage>
        <taxon>Bacteria</taxon>
        <taxon>Bacillati</taxon>
        <taxon>Actinomycetota</taxon>
        <taxon>Actinomycetes</taxon>
        <taxon>Pseudonocardiales</taxon>
        <taxon>Pseudonocardiaceae</taxon>
        <taxon>Actinomycetospora</taxon>
    </lineage>
</organism>
<sequence length="158" mass="17228">MDGHAFAGGLVTAAACDRRVAVDVGARFALNEVSISIPMPAAYVRMMAYAWGEKVAAQLSLFGDQFDPDRAVQLGVVDELAPADQVLERAVAIAEAVPDDCLEHYAFTKRAAQAAALRDIADLADPLDEELPTWFTSPDAQHAHRRYWRQLKGSEPTF</sequence>
<evidence type="ECO:0000313" key="1">
    <source>
        <dbReference type="EMBL" id="TDQ58921.1"/>
    </source>
</evidence>
<dbReference type="GO" id="GO:0006635">
    <property type="term" value="P:fatty acid beta-oxidation"/>
    <property type="evidence" value="ECO:0007669"/>
    <property type="project" value="TreeGrafter"/>
</dbReference>
<dbReference type="Pfam" id="PF00378">
    <property type="entry name" value="ECH_1"/>
    <property type="match status" value="1"/>
</dbReference>
<evidence type="ECO:0000313" key="2">
    <source>
        <dbReference type="Proteomes" id="UP000295705"/>
    </source>
</evidence>
<protein>
    <submittedName>
        <fullName evidence="1">Enoyl-CoA hydratase/isomerase-like protein</fullName>
    </submittedName>
</protein>
<name>A0A4R6VE92_9PSEU</name>
<keyword evidence="1" id="KW-0413">Isomerase</keyword>
<dbReference type="PANTHER" id="PTHR11941:SF54">
    <property type="entry name" value="ENOYL-COA HYDRATASE, MITOCHONDRIAL"/>
    <property type="match status" value="1"/>
</dbReference>
<reference evidence="1 2" key="1">
    <citation type="submission" date="2019-03" db="EMBL/GenBank/DDBJ databases">
        <title>Genomic Encyclopedia of Type Strains, Phase IV (KMG-IV): sequencing the most valuable type-strain genomes for metagenomic binning, comparative biology and taxonomic classification.</title>
        <authorList>
            <person name="Goeker M."/>
        </authorList>
    </citation>
    <scope>NUCLEOTIDE SEQUENCE [LARGE SCALE GENOMIC DNA]</scope>
    <source>
        <strain evidence="1 2">DSM 45775</strain>
    </source>
</reference>
<dbReference type="OrthoDB" id="8640486at2"/>
<dbReference type="Proteomes" id="UP000295705">
    <property type="component" value="Unassembled WGS sequence"/>
</dbReference>
<dbReference type="InterPro" id="IPR029045">
    <property type="entry name" value="ClpP/crotonase-like_dom_sf"/>
</dbReference>
<proteinExistence type="predicted"/>
<keyword evidence="2" id="KW-1185">Reference proteome</keyword>
<accession>A0A4R6VE92</accession>
<dbReference type="InterPro" id="IPR001753">
    <property type="entry name" value="Enoyl-CoA_hydra/iso"/>
</dbReference>
<dbReference type="CDD" id="cd06558">
    <property type="entry name" value="crotonase-like"/>
    <property type="match status" value="1"/>
</dbReference>
<comment type="caution">
    <text evidence="1">The sequence shown here is derived from an EMBL/GenBank/DDBJ whole genome shotgun (WGS) entry which is preliminary data.</text>
</comment>
<dbReference type="PANTHER" id="PTHR11941">
    <property type="entry name" value="ENOYL-COA HYDRATASE-RELATED"/>
    <property type="match status" value="1"/>
</dbReference>
<gene>
    <name evidence="1" type="ORF">EV188_104670</name>
</gene>
<dbReference type="AlphaFoldDB" id="A0A4R6VE92"/>
<dbReference type="RefSeq" id="WP_133827696.1">
    <property type="nucleotide sequence ID" value="NZ_BAABHR010000033.1"/>
</dbReference>
<dbReference type="EMBL" id="SNYO01000004">
    <property type="protein sequence ID" value="TDQ58921.1"/>
    <property type="molecule type" value="Genomic_DNA"/>
</dbReference>
<dbReference type="GO" id="GO:0016853">
    <property type="term" value="F:isomerase activity"/>
    <property type="evidence" value="ECO:0007669"/>
    <property type="project" value="UniProtKB-KW"/>
</dbReference>